<proteinExistence type="predicted"/>
<feature type="region of interest" description="Disordered" evidence="1">
    <location>
        <begin position="395"/>
        <end position="416"/>
    </location>
</feature>
<keyword evidence="3" id="KW-1185">Reference proteome</keyword>
<dbReference type="EMBL" id="SDPL01000022">
    <property type="protein sequence ID" value="RXZ51409.1"/>
    <property type="molecule type" value="Genomic_DNA"/>
</dbReference>
<dbReference type="Pfam" id="PF13830">
    <property type="entry name" value="DUF4192"/>
    <property type="match status" value="2"/>
</dbReference>
<protein>
    <submittedName>
        <fullName evidence="2">DUF4192 family protein</fullName>
    </submittedName>
</protein>
<evidence type="ECO:0000313" key="2">
    <source>
        <dbReference type="EMBL" id="RXZ51409.1"/>
    </source>
</evidence>
<sequence>MTTIIRAGAAHDFLALVPVLAGYRPARSLVCVAFDGNRTSAVLRYDLPDPARADDVVASLLGTLCRIPSIDGIVPIAYGERPFDGAGLPQRDILERVVERAERAGFDVRDALTVAPNGWGSLFDAHLPATGRALRLIEESGAVSAASREVTELAAGIVDSAVDLVRIPEPTPALAGRIRELLDGMDGLVGAAREATLRGVEDALGDAVDPIVLVERIVAAPGRGTAEELAWLLELAAQPAIRDAIMLQAAFGPVVGELALDSADEACRHPRVAPVHESVGGAAPDAPGADGKECGDGVLSRLMLGRSTIRPDADRVHAVLDVLATAIANAPTGRRTGALCIAAWLSWALGRGSAAGAFIDIALAETPDHTMAGLLHRFLALGELPEWAFSAPVPGPGPTSVDAVQRGNAGARPTGR</sequence>
<dbReference type="InterPro" id="IPR025447">
    <property type="entry name" value="DUF4192"/>
</dbReference>
<evidence type="ECO:0000256" key="1">
    <source>
        <dbReference type="SAM" id="MobiDB-lite"/>
    </source>
</evidence>
<dbReference type="AlphaFoldDB" id="A0A4Q2JX54"/>
<reference evidence="2 3" key="1">
    <citation type="submission" date="2019-01" db="EMBL/GenBank/DDBJ databases">
        <authorList>
            <person name="Li J."/>
        </authorList>
    </citation>
    <scope>NUCLEOTIDE SEQUENCE [LARGE SCALE GENOMIC DNA]</scope>
    <source>
        <strain evidence="2 3">CGMCC 4.7180</strain>
    </source>
</reference>
<dbReference type="OrthoDB" id="4954868at2"/>
<gene>
    <name evidence="2" type="ORF">ESO86_02755</name>
</gene>
<accession>A0A4Q2JX54</accession>
<name>A0A4Q2JX54_9MICO</name>
<dbReference type="Proteomes" id="UP000292881">
    <property type="component" value="Unassembled WGS sequence"/>
</dbReference>
<comment type="caution">
    <text evidence="2">The sequence shown here is derived from an EMBL/GenBank/DDBJ whole genome shotgun (WGS) entry which is preliminary data.</text>
</comment>
<dbReference type="RefSeq" id="WP_129233368.1">
    <property type="nucleotide sequence ID" value="NZ_SDPL01000022.1"/>
</dbReference>
<evidence type="ECO:0000313" key="3">
    <source>
        <dbReference type="Proteomes" id="UP000292881"/>
    </source>
</evidence>
<organism evidence="2 3">
    <name type="scientific">Agromyces binzhouensis</name>
    <dbReference type="NCBI Taxonomy" id="1817495"/>
    <lineage>
        <taxon>Bacteria</taxon>
        <taxon>Bacillati</taxon>
        <taxon>Actinomycetota</taxon>
        <taxon>Actinomycetes</taxon>
        <taxon>Micrococcales</taxon>
        <taxon>Microbacteriaceae</taxon>
        <taxon>Agromyces</taxon>
    </lineage>
</organism>